<accession>A0A077WMX3</accession>
<reference evidence="1" key="1">
    <citation type="journal article" date="2014" name="Genome Announc.">
        <title>De novo whole-genome sequence and genome annotation of Lichtheimia ramosa.</title>
        <authorList>
            <person name="Linde J."/>
            <person name="Schwartze V."/>
            <person name="Binder U."/>
            <person name="Lass-Florl C."/>
            <person name="Voigt K."/>
            <person name="Horn F."/>
        </authorList>
    </citation>
    <scope>NUCLEOTIDE SEQUENCE</scope>
    <source>
        <strain evidence="1">JMRC FSU:6197</strain>
    </source>
</reference>
<proteinExistence type="predicted"/>
<protein>
    <submittedName>
        <fullName evidence="1">Uncharacterized protein</fullName>
    </submittedName>
</protein>
<sequence>MDDLFVLDIDTGYEKQLHSIGRRMLLEYDLVIGDKHYDMLEVEAYLNAPGHPDPFVHAHPFQKRSGYWFFHRAGMSSTLRNGSRKGVDITIGKAINNSTGGLLIRAVEDKETGRVIEGPSLLVDEILLGLGGLKTSDLADEHWDCWTQENGLYLKKKDIPYSQPVHQSCRVGLRLSHHDLTTRLQYVGRPYRYVMKPWLLKKGRVWTLFGLMEEKLTVEEMVRLTLMKKTLMPKYKSEYDIGQKDAIKTIKQCVWGGKDIVAGNALWKTRVMSAVRWWERQAEIGNIIEIDKKN</sequence>
<evidence type="ECO:0000313" key="1">
    <source>
        <dbReference type="EMBL" id="CDS08961.1"/>
    </source>
</evidence>
<dbReference type="EMBL" id="LK023328">
    <property type="protein sequence ID" value="CDS08961.1"/>
    <property type="molecule type" value="Genomic_DNA"/>
</dbReference>
<organism evidence="1">
    <name type="scientific">Lichtheimia ramosa</name>
    <dbReference type="NCBI Taxonomy" id="688394"/>
    <lineage>
        <taxon>Eukaryota</taxon>
        <taxon>Fungi</taxon>
        <taxon>Fungi incertae sedis</taxon>
        <taxon>Mucoromycota</taxon>
        <taxon>Mucoromycotina</taxon>
        <taxon>Mucoromycetes</taxon>
        <taxon>Mucorales</taxon>
        <taxon>Lichtheimiaceae</taxon>
        <taxon>Lichtheimia</taxon>
    </lineage>
</organism>
<gene>
    <name evidence="1" type="ORF">LRAMOSA10321</name>
</gene>
<dbReference type="OrthoDB" id="16851at2759"/>
<name>A0A077WMX3_9FUNG</name>
<dbReference type="AlphaFoldDB" id="A0A077WMX3"/>